<accession>X1DVG3</accession>
<feature type="non-terminal residue" evidence="1">
    <location>
        <position position="195"/>
    </location>
</feature>
<protein>
    <submittedName>
        <fullName evidence="1">Uncharacterized protein</fullName>
    </submittedName>
</protein>
<dbReference type="EMBL" id="BART01035219">
    <property type="protein sequence ID" value="GAH12220.1"/>
    <property type="molecule type" value="Genomic_DNA"/>
</dbReference>
<dbReference type="AlphaFoldDB" id="X1DVG3"/>
<sequence>NIYYCYIKDKEKLFFIEFEKSKILHFLENKRVSLKELLEVLSEVIENTSQLKLFLLNLIQFKLIKGYVSEFYFYSYGYVKTNILTNIVDKGFIDLTEYKHIEPNFIELILEDIKSELKYTLLYNKSKKAVYSLKKIIEDISHLASKESVINLKLYHGLFDDNNFLKIIKKLPKGYLTDYHIRTNWLTNVGKTKIV</sequence>
<reference evidence="1" key="1">
    <citation type="journal article" date="2014" name="Front. Microbiol.">
        <title>High frequency of phylogenetically diverse reductive dehalogenase-homologous genes in deep subseafloor sedimentary metagenomes.</title>
        <authorList>
            <person name="Kawai M."/>
            <person name="Futagami T."/>
            <person name="Toyoda A."/>
            <person name="Takaki Y."/>
            <person name="Nishi S."/>
            <person name="Hori S."/>
            <person name="Arai W."/>
            <person name="Tsubouchi T."/>
            <person name="Morono Y."/>
            <person name="Uchiyama I."/>
            <person name="Ito T."/>
            <person name="Fujiyama A."/>
            <person name="Inagaki F."/>
            <person name="Takami H."/>
        </authorList>
    </citation>
    <scope>NUCLEOTIDE SEQUENCE</scope>
    <source>
        <strain evidence="1">Expedition CK06-06</strain>
    </source>
</reference>
<comment type="caution">
    <text evidence="1">The sequence shown here is derived from an EMBL/GenBank/DDBJ whole genome shotgun (WGS) entry which is preliminary data.</text>
</comment>
<feature type="non-terminal residue" evidence="1">
    <location>
        <position position="1"/>
    </location>
</feature>
<proteinExistence type="predicted"/>
<name>X1DVG3_9ZZZZ</name>
<organism evidence="1">
    <name type="scientific">marine sediment metagenome</name>
    <dbReference type="NCBI Taxonomy" id="412755"/>
    <lineage>
        <taxon>unclassified sequences</taxon>
        <taxon>metagenomes</taxon>
        <taxon>ecological metagenomes</taxon>
    </lineage>
</organism>
<evidence type="ECO:0000313" key="1">
    <source>
        <dbReference type="EMBL" id="GAH12220.1"/>
    </source>
</evidence>
<gene>
    <name evidence="1" type="ORF">S01H4_59913</name>
</gene>